<dbReference type="Proteomes" id="UP000737018">
    <property type="component" value="Unassembled WGS sequence"/>
</dbReference>
<evidence type="ECO:0000256" key="2">
    <source>
        <dbReference type="ARBA" id="ARBA00023242"/>
    </source>
</evidence>
<sequence length="655" mass="69614">MVEKTNNNTNTNKKHKTSSLTQDDISNLLQRYNATTVLTLLQEVAHCADSKIDWDALVKNTSTGISDAREYHMLWRHLAYHHALLDSFQYAPHPLDDDSDLEYEVEAFPSVGGEASTEAAACVKVLIASGLPSDSSLPNSSIVEAPITINIPNGLSSRAPLENSEATCSMQGTNITIPVFVQKMPLPAATPTPAEVLDGNGPASGNFPPRRKRKPWSEAEDKELIAAVQKCGEGNWANILKGDFKGDRTASQLSQRWNIIRKKMGNLNVESNSTGSQLSEARRAAHHAMSLALDMPVKNLTSARPAVTNTASKSVLPTTTAEAAKVGSSSTQAQGLSQQGSIPIKPPPIGSLGPTAKSQVSSKKSSMQPTIGSDSVLRATAVAAGARIVSPSAAASFFKATQTKNVVHFKPTGGSSTKSSMPAGVSTHSETQTNVHYVSTGPKAMQCSSSPAVTVAPTVSHPSSVKAASPTVQCTASAFPTSSITSSEPTNSIGSGLPSELLVKQEIKRAEEIKVSESRSAPKEQLQGDGVCVSANARIEQIQEDKAASADMEVEFEKQMTEVKSNGSLDTMTAESNHKAVIERHAEARQNANDNEMRGSPVRNDNQSAPRVESENEGTNEKQADLPSMVADGCNEKPEVLIKESGNEIEEEKVK</sequence>
<feature type="region of interest" description="Disordered" evidence="3">
    <location>
        <begin position="589"/>
        <end position="655"/>
    </location>
</feature>
<accession>A0A8J4RF83</accession>
<dbReference type="InterPro" id="IPR017930">
    <property type="entry name" value="Myb_dom"/>
</dbReference>
<organism evidence="6 7">
    <name type="scientific">Castanea mollissima</name>
    <name type="common">Chinese chestnut</name>
    <dbReference type="NCBI Taxonomy" id="60419"/>
    <lineage>
        <taxon>Eukaryota</taxon>
        <taxon>Viridiplantae</taxon>
        <taxon>Streptophyta</taxon>
        <taxon>Embryophyta</taxon>
        <taxon>Tracheophyta</taxon>
        <taxon>Spermatophyta</taxon>
        <taxon>Magnoliopsida</taxon>
        <taxon>eudicotyledons</taxon>
        <taxon>Gunneridae</taxon>
        <taxon>Pentapetalae</taxon>
        <taxon>rosids</taxon>
        <taxon>fabids</taxon>
        <taxon>Fagales</taxon>
        <taxon>Fagaceae</taxon>
        <taxon>Castanea</taxon>
    </lineage>
</organism>
<protein>
    <submittedName>
        <fullName evidence="6">Uncharacterized protein</fullName>
    </submittedName>
</protein>
<name>A0A8J4RF83_9ROSI</name>
<dbReference type="CDD" id="cd11660">
    <property type="entry name" value="SANT_TRF"/>
    <property type="match status" value="1"/>
</dbReference>
<feature type="compositionally biased region" description="Low complexity" evidence="3">
    <location>
        <begin position="350"/>
        <end position="366"/>
    </location>
</feature>
<evidence type="ECO:0000313" key="6">
    <source>
        <dbReference type="EMBL" id="KAF3968820.1"/>
    </source>
</evidence>
<feature type="region of interest" description="Disordered" evidence="3">
    <location>
        <begin position="322"/>
        <end position="372"/>
    </location>
</feature>
<comment type="subcellular location">
    <subcellularLocation>
        <location evidence="1">Nucleus</location>
    </subcellularLocation>
</comment>
<dbReference type="PANTHER" id="PTHR47206">
    <property type="entry name" value="HOMEODOMAIN-LIKE SUPERFAMILY PROTEIN"/>
    <property type="match status" value="1"/>
</dbReference>
<dbReference type="InterPro" id="IPR001005">
    <property type="entry name" value="SANT/Myb"/>
</dbReference>
<feature type="domain" description="HTH myb-type" evidence="5">
    <location>
        <begin position="209"/>
        <end position="265"/>
    </location>
</feature>
<evidence type="ECO:0000259" key="4">
    <source>
        <dbReference type="PROSITE" id="PS50090"/>
    </source>
</evidence>
<dbReference type="SUPFAM" id="SSF46689">
    <property type="entry name" value="Homeodomain-like"/>
    <property type="match status" value="1"/>
</dbReference>
<feature type="compositionally biased region" description="Polar residues" evidence="3">
    <location>
        <begin position="322"/>
        <end position="336"/>
    </location>
</feature>
<dbReference type="PROSITE" id="PS51294">
    <property type="entry name" value="HTH_MYB"/>
    <property type="match status" value="1"/>
</dbReference>
<evidence type="ECO:0000259" key="5">
    <source>
        <dbReference type="PROSITE" id="PS51294"/>
    </source>
</evidence>
<evidence type="ECO:0000256" key="3">
    <source>
        <dbReference type="SAM" id="MobiDB-lite"/>
    </source>
</evidence>
<dbReference type="InterPro" id="IPR009057">
    <property type="entry name" value="Homeodomain-like_sf"/>
</dbReference>
<dbReference type="Gene3D" id="1.10.10.60">
    <property type="entry name" value="Homeodomain-like"/>
    <property type="match status" value="1"/>
</dbReference>
<dbReference type="AlphaFoldDB" id="A0A8J4RF83"/>
<feature type="region of interest" description="Disordered" evidence="3">
    <location>
        <begin position="1"/>
        <end position="20"/>
    </location>
</feature>
<dbReference type="PANTHER" id="PTHR47206:SF1">
    <property type="entry name" value="HOMEODOMAIN-LIKE SUPERFAMILY PROTEIN"/>
    <property type="match status" value="1"/>
</dbReference>
<dbReference type="GO" id="GO:0005634">
    <property type="term" value="C:nucleus"/>
    <property type="evidence" value="ECO:0007669"/>
    <property type="project" value="UniProtKB-SubCell"/>
</dbReference>
<dbReference type="EMBL" id="JRKL02000721">
    <property type="protein sequence ID" value="KAF3968820.1"/>
    <property type="molecule type" value="Genomic_DNA"/>
</dbReference>
<feature type="compositionally biased region" description="Basic and acidic residues" evidence="3">
    <location>
        <begin position="634"/>
        <end position="655"/>
    </location>
</feature>
<dbReference type="OrthoDB" id="608866at2759"/>
<keyword evidence="2" id="KW-0539">Nucleus</keyword>
<dbReference type="PROSITE" id="PS50090">
    <property type="entry name" value="MYB_LIKE"/>
    <property type="match status" value="1"/>
</dbReference>
<reference evidence="6" key="1">
    <citation type="submission" date="2020-03" db="EMBL/GenBank/DDBJ databases">
        <title>Castanea mollissima Vanexum genome sequencing.</title>
        <authorList>
            <person name="Staton M."/>
        </authorList>
    </citation>
    <scope>NUCLEOTIDE SEQUENCE</scope>
    <source>
        <tissue evidence="6">Leaf</tissue>
    </source>
</reference>
<evidence type="ECO:0000256" key="1">
    <source>
        <dbReference type="ARBA" id="ARBA00004123"/>
    </source>
</evidence>
<evidence type="ECO:0000313" key="7">
    <source>
        <dbReference type="Proteomes" id="UP000737018"/>
    </source>
</evidence>
<keyword evidence="7" id="KW-1185">Reference proteome</keyword>
<gene>
    <name evidence="6" type="ORF">CMV_007323</name>
</gene>
<feature type="region of interest" description="Disordered" evidence="3">
    <location>
        <begin position="191"/>
        <end position="217"/>
    </location>
</feature>
<proteinExistence type="predicted"/>
<feature type="compositionally biased region" description="Low complexity" evidence="3">
    <location>
        <begin position="1"/>
        <end position="11"/>
    </location>
</feature>
<dbReference type="SMART" id="SM00717">
    <property type="entry name" value="SANT"/>
    <property type="match status" value="1"/>
</dbReference>
<feature type="domain" description="Myb-like" evidence="4">
    <location>
        <begin position="208"/>
        <end position="261"/>
    </location>
</feature>
<comment type="caution">
    <text evidence="6">The sequence shown here is derived from an EMBL/GenBank/DDBJ whole genome shotgun (WGS) entry which is preliminary data.</text>
</comment>
<dbReference type="Pfam" id="PF00249">
    <property type="entry name" value="Myb_DNA-binding"/>
    <property type="match status" value="1"/>
</dbReference>